<dbReference type="NCBIfam" id="TIGR02312">
    <property type="entry name" value="HpaH"/>
    <property type="match status" value="1"/>
</dbReference>
<dbReference type="GO" id="GO:0005737">
    <property type="term" value="C:cytoplasm"/>
    <property type="evidence" value="ECO:0007669"/>
    <property type="project" value="TreeGrafter"/>
</dbReference>
<dbReference type="InterPro" id="IPR036663">
    <property type="entry name" value="Fumarylacetoacetase_C_sf"/>
</dbReference>
<evidence type="ECO:0000313" key="2">
    <source>
        <dbReference type="Proteomes" id="UP000258927"/>
    </source>
</evidence>
<sequence>MISADDAKMLAGELHSAEETRQQIPLISKRFPDAELADAYKVQDAWVAHKYSLGHQRIGWKIGLTSKAMQAALNITTPDSGVLFDNMAFEDGATVPKTRFIQPRVEAEIAFILKAPLKGDKVSMFDVLNATDYVIPSLEILDTRVVRKDADTGQMRTIVDTVADNAANAGLVLGGRAMRVDEVDLRWIGAIVQRNGVVEETGLGAGVLNHPAMGLVWLVKRLAQFDIGLLPGEIVLSGSFIRPVETNHGDTIMADFGPLGTVSTYFE</sequence>
<dbReference type="RefSeq" id="WP_117394557.1">
    <property type="nucleotide sequence ID" value="NZ_CP021330.1"/>
</dbReference>
<keyword evidence="2" id="KW-1185">Reference proteome</keyword>
<dbReference type="GO" id="GO:0008684">
    <property type="term" value="F:2-oxopent-4-enoate hydratase activity"/>
    <property type="evidence" value="ECO:0007669"/>
    <property type="project" value="TreeGrafter"/>
</dbReference>
<dbReference type="SUPFAM" id="SSF56529">
    <property type="entry name" value="FAH"/>
    <property type="match status" value="1"/>
</dbReference>
<accession>A0A2R4M994</accession>
<dbReference type="GO" id="GO:0018817">
    <property type="term" value="F:2-oxo-hept-3-ene-1,7-dioate hydratase activity"/>
    <property type="evidence" value="ECO:0007669"/>
    <property type="project" value="InterPro"/>
</dbReference>
<evidence type="ECO:0000313" key="1">
    <source>
        <dbReference type="EMBL" id="AVX02607.1"/>
    </source>
</evidence>
<dbReference type="PANTHER" id="PTHR30143:SF0">
    <property type="entry name" value="2-KETO-4-PENTENOATE HYDRATASE"/>
    <property type="match status" value="1"/>
</dbReference>
<name>A0A2R4M994_9HYPH</name>
<gene>
    <name evidence="1" type="ORF">MXMO3_00059</name>
</gene>
<reference evidence="1 2" key="1">
    <citation type="submission" date="2017-05" db="EMBL/GenBank/DDBJ databases">
        <title>Genome Analysis of Maritalea myrionectae HL2708#5.</title>
        <authorList>
            <consortium name="Cotde Inc.-PKNU"/>
            <person name="Jang D."/>
            <person name="Oh H.-M."/>
        </authorList>
    </citation>
    <scope>NUCLEOTIDE SEQUENCE [LARGE SCALE GENOMIC DNA]</scope>
    <source>
        <strain evidence="1 2">HL2708#5</strain>
    </source>
</reference>
<dbReference type="EMBL" id="CP021330">
    <property type="protein sequence ID" value="AVX02607.1"/>
    <property type="molecule type" value="Genomic_DNA"/>
</dbReference>
<dbReference type="InterPro" id="IPR050772">
    <property type="entry name" value="Hydratase-Decarb/MhpD_sf"/>
</dbReference>
<dbReference type="PANTHER" id="PTHR30143">
    <property type="entry name" value="ACID HYDRATASE"/>
    <property type="match status" value="1"/>
</dbReference>
<organism evidence="1 2">
    <name type="scientific">Maritalea myrionectae</name>
    <dbReference type="NCBI Taxonomy" id="454601"/>
    <lineage>
        <taxon>Bacteria</taxon>
        <taxon>Pseudomonadati</taxon>
        <taxon>Pseudomonadota</taxon>
        <taxon>Alphaproteobacteria</taxon>
        <taxon>Hyphomicrobiales</taxon>
        <taxon>Devosiaceae</taxon>
        <taxon>Maritalea</taxon>
    </lineage>
</organism>
<dbReference type="STRING" id="1122213.GCA_000423365_02776"/>
<dbReference type="InterPro" id="IPR012690">
    <property type="entry name" value="HpcG"/>
</dbReference>
<dbReference type="Proteomes" id="UP000258927">
    <property type="component" value="Chromosome"/>
</dbReference>
<dbReference type="Gene3D" id="3.90.850.10">
    <property type="entry name" value="Fumarylacetoacetase-like, C-terminal domain"/>
    <property type="match status" value="1"/>
</dbReference>
<proteinExistence type="predicted"/>
<protein>
    <submittedName>
        <fullName evidence="1">2-oxopent-4-enoate hydratase</fullName>
    </submittedName>
</protein>
<dbReference type="AlphaFoldDB" id="A0A2R4M994"/>
<dbReference type="KEGG" id="mmyr:MXMO3_00059"/>